<organism evidence="2 3">
    <name type="scientific">Platysternon megacephalum</name>
    <name type="common">big-headed turtle</name>
    <dbReference type="NCBI Taxonomy" id="55544"/>
    <lineage>
        <taxon>Eukaryota</taxon>
        <taxon>Metazoa</taxon>
        <taxon>Chordata</taxon>
        <taxon>Craniata</taxon>
        <taxon>Vertebrata</taxon>
        <taxon>Euteleostomi</taxon>
        <taxon>Archelosauria</taxon>
        <taxon>Testudinata</taxon>
        <taxon>Testudines</taxon>
        <taxon>Cryptodira</taxon>
        <taxon>Durocryptodira</taxon>
        <taxon>Testudinoidea</taxon>
        <taxon>Platysternidae</taxon>
        <taxon>Platysternon</taxon>
    </lineage>
</organism>
<evidence type="ECO:0000313" key="3">
    <source>
        <dbReference type="Proteomes" id="UP000297703"/>
    </source>
</evidence>
<evidence type="ECO:0000256" key="1">
    <source>
        <dbReference type="SAM" id="MobiDB-lite"/>
    </source>
</evidence>
<evidence type="ECO:0000313" key="2">
    <source>
        <dbReference type="EMBL" id="TFJ98385.1"/>
    </source>
</evidence>
<keyword evidence="3" id="KW-1185">Reference proteome</keyword>
<sequence>MHHLAKALSAPDLDCPPPTARLWHTLPARQCHHRSPALGSSMLILPSHSDSPPFAGPSLKKLDQQQLRSMGGQGHTGLDPPNPTLVCLPSNRSHTQCLLASPE</sequence>
<dbReference type="Proteomes" id="UP000297703">
    <property type="component" value="Unassembled WGS sequence"/>
</dbReference>
<dbReference type="AlphaFoldDB" id="A0A4D9DLP1"/>
<reference evidence="2 3" key="2">
    <citation type="submission" date="2019-04" db="EMBL/GenBank/DDBJ databases">
        <title>The genome sequence of big-headed turtle.</title>
        <authorList>
            <person name="Gong S."/>
        </authorList>
    </citation>
    <scope>NUCLEOTIDE SEQUENCE [LARGE SCALE GENOMIC DNA]</scope>
    <source>
        <strain evidence="2">DO16091913</strain>
        <tissue evidence="2">Muscle</tissue>
    </source>
</reference>
<comment type="caution">
    <text evidence="2">The sequence shown here is derived from an EMBL/GenBank/DDBJ whole genome shotgun (WGS) entry which is preliminary data.</text>
</comment>
<accession>A0A4D9DLP1</accession>
<reference evidence="2 3" key="1">
    <citation type="submission" date="2019-04" db="EMBL/GenBank/DDBJ databases">
        <title>Draft genome of the big-headed turtle Platysternon megacephalum.</title>
        <authorList>
            <person name="Gong S."/>
        </authorList>
    </citation>
    <scope>NUCLEOTIDE SEQUENCE [LARGE SCALE GENOMIC DNA]</scope>
    <source>
        <strain evidence="2">DO16091913</strain>
        <tissue evidence="2">Muscle</tissue>
    </source>
</reference>
<proteinExistence type="predicted"/>
<feature type="region of interest" description="Disordered" evidence="1">
    <location>
        <begin position="42"/>
        <end position="84"/>
    </location>
</feature>
<dbReference type="EMBL" id="QXTE01000405">
    <property type="protein sequence ID" value="TFJ98385.1"/>
    <property type="molecule type" value="Genomic_DNA"/>
</dbReference>
<name>A0A4D9DLP1_9SAUR</name>
<protein>
    <submittedName>
        <fullName evidence="2">Filamin-A</fullName>
    </submittedName>
</protein>
<gene>
    <name evidence="2" type="ORF">DR999_PMT19699</name>
</gene>